<comment type="caution">
    <text evidence="1">The sequence shown here is derived from an EMBL/GenBank/DDBJ whole genome shotgun (WGS) entry which is preliminary data.</text>
</comment>
<dbReference type="EMBL" id="SNSC02000002">
    <property type="protein sequence ID" value="TID26944.1"/>
    <property type="molecule type" value="Genomic_DNA"/>
</dbReference>
<evidence type="ECO:0000313" key="1">
    <source>
        <dbReference type="EMBL" id="TID26944.1"/>
    </source>
</evidence>
<name>A0A4Z1PGZ6_9PEZI</name>
<gene>
    <name evidence="1" type="ORF">E6O75_ATG01437</name>
</gene>
<proteinExistence type="predicted"/>
<keyword evidence="2" id="KW-1185">Reference proteome</keyword>
<protein>
    <submittedName>
        <fullName evidence="1">Uncharacterized protein</fullName>
    </submittedName>
</protein>
<dbReference type="Proteomes" id="UP000298493">
    <property type="component" value="Unassembled WGS sequence"/>
</dbReference>
<evidence type="ECO:0000313" key="2">
    <source>
        <dbReference type="Proteomes" id="UP000298493"/>
    </source>
</evidence>
<reference evidence="1 2" key="1">
    <citation type="submission" date="2019-04" db="EMBL/GenBank/DDBJ databases">
        <title>High contiguity whole genome sequence and gene annotation resource for two Venturia nashicola isolates.</title>
        <authorList>
            <person name="Prokchorchik M."/>
            <person name="Won K."/>
            <person name="Lee Y."/>
            <person name="Choi E.D."/>
            <person name="Segonzac C."/>
            <person name="Sohn K.H."/>
        </authorList>
    </citation>
    <scope>NUCLEOTIDE SEQUENCE [LARGE SCALE GENOMIC DNA]</scope>
    <source>
        <strain evidence="1 2">PRI2</strain>
    </source>
</reference>
<organism evidence="1 2">
    <name type="scientific">Venturia nashicola</name>
    <dbReference type="NCBI Taxonomy" id="86259"/>
    <lineage>
        <taxon>Eukaryota</taxon>
        <taxon>Fungi</taxon>
        <taxon>Dikarya</taxon>
        <taxon>Ascomycota</taxon>
        <taxon>Pezizomycotina</taxon>
        <taxon>Dothideomycetes</taxon>
        <taxon>Pleosporomycetidae</taxon>
        <taxon>Venturiales</taxon>
        <taxon>Venturiaceae</taxon>
        <taxon>Venturia</taxon>
    </lineage>
</organism>
<accession>A0A4Z1PGZ6</accession>
<sequence>MLSTLVRSMDTMDTPLPRKLYSLAVLAQNTHLRVNRLLLKHNGWPDDGLAIFSHGVVRLFELFDFIERWFGTLQLTREMNPVYTCHHMSSDTRSESYSSTTQEILIFTSQQDCLALGGTSDMSGLCGTIGGFVMKLAGIASLHFWEHFKYIISKPHKTFAAA</sequence>
<dbReference type="AlphaFoldDB" id="A0A4Z1PGZ6"/>